<accession>A0ABU9E7T0</accession>
<dbReference type="EMBL" id="JBBHLI010000003">
    <property type="protein sequence ID" value="MEK9500801.1"/>
    <property type="molecule type" value="Genomic_DNA"/>
</dbReference>
<comment type="caution">
    <text evidence="2">The sequence shown here is derived from an EMBL/GenBank/DDBJ whole genome shotgun (WGS) entry which is preliminary data.</text>
</comment>
<reference evidence="2 3" key="1">
    <citation type="submission" date="2024-02" db="EMBL/GenBank/DDBJ databases">
        <title>A novel Gemmatimonadota bacterium.</title>
        <authorList>
            <person name="Du Z.-J."/>
            <person name="Ye Y.-Q."/>
        </authorList>
    </citation>
    <scope>NUCLEOTIDE SEQUENCE [LARGE SCALE GENOMIC DNA]</scope>
    <source>
        <strain evidence="2 3">DH-20</strain>
    </source>
</reference>
<protein>
    <submittedName>
        <fullName evidence="2">DinB family protein</fullName>
    </submittedName>
</protein>
<name>A0ABU9E7T0_9BACT</name>
<dbReference type="InterPro" id="IPR034660">
    <property type="entry name" value="DinB/YfiT-like"/>
</dbReference>
<evidence type="ECO:0000313" key="3">
    <source>
        <dbReference type="Proteomes" id="UP001484239"/>
    </source>
</evidence>
<keyword evidence="3" id="KW-1185">Reference proteome</keyword>
<dbReference type="Pfam" id="PF12867">
    <property type="entry name" value="DinB_2"/>
    <property type="match status" value="1"/>
</dbReference>
<proteinExistence type="predicted"/>
<dbReference type="RefSeq" id="WP_405279628.1">
    <property type="nucleotide sequence ID" value="NZ_CP144380.1"/>
</dbReference>
<evidence type="ECO:0000259" key="1">
    <source>
        <dbReference type="Pfam" id="PF12867"/>
    </source>
</evidence>
<dbReference type="Gene3D" id="1.20.120.450">
    <property type="entry name" value="dinb family like domain"/>
    <property type="match status" value="1"/>
</dbReference>
<feature type="domain" description="DinB-like" evidence="1">
    <location>
        <begin position="38"/>
        <end position="164"/>
    </location>
</feature>
<gene>
    <name evidence="2" type="ORF">WI372_07420</name>
</gene>
<sequence length="182" mass="20438">MRSARPRAGDFNDYYVRYTSLVPDGDVVQTLAVQWLVTRDLLVHAVGDLETFRYEPGKWSLVESVAHVVDTERVFTQRILWIARRADVELPSMEQDDWARLANAEARPLAKHLAEWQAVRGGLVALLDGLAPDGWSRAGLAAGSRVTVRALAWIIAGHELHHRRLWADSYGLGPSRPVPPRE</sequence>
<dbReference type="Proteomes" id="UP001484239">
    <property type="component" value="Unassembled WGS sequence"/>
</dbReference>
<organism evidence="2 3">
    <name type="scientific">Gaopeijia maritima</name>
    <dbReference type="NCBI Taxonomy" id="3119007"/>
    <lineage>
        <taxon>Bacteria</taxon>
        <taxon>Pseudomonadati</taxon>
        <taxon>Gemmatimonadota</taxon>
        <taxon>Longimicrobiia</taxon>
        <taxon>Gaopeijiales</taxon>
        <taxon>Gaopeijiaceae</taxon>
        <taxon>Gaopeijia</taxon>
    </lineage>
</organism>
<evidence type="ECO:0000313" key="2">
    <source>
        <dbReference type="EMBL" id="MEK9500801.1"/>
    </source>
</evidence>
<dbReference type="SUPFAM" id="SSF109854">
    <property type="entry name" value="DinB/YfiT-like putative metalloenzymes"/>
    <property type="match status" value="1"/>
</dbReference>
<dbReference type="InterPro" id="IPR024775">
    <property type="entry name" value="DinB-like"/>
</dbReference>